<dbReference type="Proteomes" id="UP000184267">
    <property type="component" value="Unassembled WGS sequence"/>
</dbReference>
<dbReference type="OrthoDB" id="1921208at2759"/>
<dbReference type="PANTHER" id="PTHR34883">
    <property type="entry name" value="SERINE-RICH PROTEIN, PUTATIVE-RELATED-RELATED"/>
    <property type="match status" value="1"/>
</dbReference>
<dbReference type="PANTHER" id="PTHR34883:SF4">
    <property type="entry name" value="CUPREDOXIN"/>
    <property type="match status" value="1"/>
</dbReference>
<evidence type="ECO:0000256" key="1">
    <source>
        <dbReference type="SAM" id="MobiDB-lite"/>
    </source>
</evidence>
<accession>A0A1M2VPN7</accession>
<evidence type="ECO:0000313" key="3">
    <source>
        <dbReference type="Proteomes" id="UP000184267"/>
    </source>
</evidence>
<evidence type="ECO:0000313" key="2">
    <source>
        <dbReference type="EMBL" id="OJT09492.1"/>
    </source>
</evidence>
<name>A0A1M2VPN7_TRAPU</name>
<dbReference type="AlphaFoldDB" id="A0A1M2VPN7"/>
<protein>
    <recommendedName>
        <fullName evidence="4">Phytocyanin domain-containing protein</fullName>
    </recommendedName>
</protein>
<proteinExistence type="predicted"/>
<comment type="caution">
    <text evidence="2">The sequence shown here is derived from an EMBL/GenBank/DDBJ whole genome shotgun (WGS) entry which is preliminary data.</text>
</comment>
<gene>
    <name evidence="2" type="ORF">TRAPUB_14026</name>
</gene>
<organism evidence="2 3">
    <name type="scientific">Trametes pubescens</name>
    <name type="common">White-rot fungus</name>
    <dbReference type="NCBI Taxonomy" id="154538"/>
    <lineage>
        <taxon>Eukaryota</taxon>
        <taxon>Fungi</taxon>
        <taxon>Dikarya</taxon>
        <taxon>Basidiomycota</taxon>
        <taxon>Agaricomycotina</taxon>
        <taxon>Agaricomycetes</taxon>
        <taxon>Polyporales</taxon>
        <taxon>Polyporaceae</taxon>
        <taxon>Trametes</taxon>
    </lineage>
</organism>
<evidence type="ECO:0008006" key="4">
    <source>
        <dbReference type="Google" id="ProtNLM"/>
    </source>
</evidence>
<sequence length="114" mass="11432">MPVDANATDFPVWNVTVNDTAPIWFYCRQHKPDGSSHCGAGMVFAVNAVENSPRNFTAFQSLAQTLNGTASNSSSSATNGTAGATGNNNGGAASRATSAALSLGALAAAAALLL</sequence>
<dbReference type="InterPro" id="IPR052953">
    <property type="entry name" value="Ser-rich/MCO-related"/>
</dbReference>
<dbReference type="STRING" id="154538.A0A1M2VPN7"/>
<dbReference type="Gene3D" id="2.60.40.420">
    <property type="entry name" value="Cupredoxins - blue copper proteins"/>
    <property type="match status" value="1"/>
</dbReference>
<dbReference type="InterPro" id="IPR008972">
    <property type="entry name" value="Cupredoxin"/>
</dbReference>
<dbReference type="EMBL" id="MNAD01000904">
    <property type="protein sequence ID" value="OJT09492.1"/>
    <property type="molecule type" value="Genomic_DNA"/>
</dbReference>
<feature type="region of interest" description="Disordered" evidence="1">
    <location>
        <begin position="68"/>
        <end position="93"/>
    </location>
</feature>
<keyword evidence="3" id="KW-1185">Reference proteome</keyword>
<reference evidence="2 3" key="1">
    <citation type="submission" date="2016-10" db="EMBL/GenBank/DDBJ databases">
        <title>Genome sequence of the basidiomycete white-rot fungus Trametes pubescens.</title>
        <authorList>
            <person name="Makela M.R."/>
            <person name="Granchi Z."/>
            <person name="Peng M."/>
            <person name="De Vries R.P."/>
            <person name="Grigoriev I."/>
            <person name="Riley R."/>
            <person name="Hilden K."/>
        </authorList>
    </citation>
    <scope>NUCLEOTIDE SEQUENCE [LARGE SCALE GENOMIC DNA]</scope>
    <source>
        <strain evidence="2 3">FBCC735</strain>
    </source>
</reference>
<dbReference type="SUPFAM" id="SSF49503">
    <property type="entry name" value="Cupredoxins"/>
    <property type="match status" value="1"/>
</dbReference>